<name>A0AA39X2P8_9PEZI</name>
<dbReference type="Proteomes" id="UP001175000">
    <property type="component" value="Unassembled WGS sequence"/>
</dbReference>
<gene>
    <name evidence="1" type="ORF">B0T14DRAFT_96085</name>
</gene>
<accession>A0AA39X2P8</accession>
<evidence type="ECO:0000313" key="1">
    <source>
        <dbReference type="EMBL" id="KAK0626199.1"/>
    </source>
</evidence>
<organism evidence="1 2">
    <name type="scientific">Immersiella caudata</name>
    <dbReference type="NCBI Taxonomy" id="314043"/>
    <lineage>
        <taxon>Eukaryota</taxon>
        <taxon>Fungi</taxon>
        <taxon>Dikarya</taxon>
        <taxon>Ascomycota</taxon>
        <taxon>Pezizomycotina</taxon>
        <taxon>Sordariomycetes</taxon>
        <taxon>Sordariomycetidae</taxon>
        <taxon>Sordariales</taxon>
        <taxon>Lasiosphaeriaceae</taxon>
        <taxon>Immersiella</taxon>
    </lineage>
</organism>
<evidence type="ECO:0000313" key="2">
    <source>
        <dbReference type="Proteomes" id="UP001175000"/>
    </source>
</evidence>
<reference evidence="1" key="1">
    <citation type="submission" date="2023-06" db="EMBL/GenBank/DDBJ databases">
        <title>Genome-scale phylogeny and comparative genomics of the fungal order Sordariales.</title>
        <authorList>
            <consortium name="Lawrence Berkeley National Laboratory"/>
            <person name="Hensen N."/>
            <person name="Bonometti L."/>
            <person name="Westerberg I."/>
            <person name="Brannstrom I.O."/>
            <person name="Guillou S."/>
            <person name="Cros-Aarteil S."/>
            <person name="Calhoun S."/>
            <person name="Haridas S."/>
            <person name="Kuo A."/>
            <person name="Mondo S."/>
            <person name="Pangilinan J."/>
            <person name="Riley R."/>
            <person name="Labutti K."/>
            <person name="Andreopoulos B."/>
            <person name="Lipzen A."/>
            <person name="Chen C."/>
            <person name="Yanf M."/>
            <person name="Daum C."/>
            <person name="Ng V."/>
            <person name="Clum A."/>
            <person name="Steindorff A."/>
            <person name="Ohm R."/>
            <person name="Martin F."/>
            <person name="Silar P."/>
            <person name="Natvig D."/>
            <person name="Lalanne C."/>
            <person name="Gautier V."/>
            <person name="Ament-Velasquez S.L."/>
            <person name="Kruys A."/>
            <person name="Hutchinson M.I."/>
            <person name="Powell A.J."/>
            <person name="Barry K."/>
            <person name="Miller A.N."/>
            <person name="Grigoriev I.V."/>
            <person name="Debuchy R."/>
            <person name="Gladieux P."/>
            <person name="Thoren M.H."/>
            <person name="Johannesson H."/>
        </authorList>
    </citation>
    <scope>NUCLEOTIDE SEQUENCE</scope>
    <source>
        <strain evidence="1">CBS 606.72</strain>
    </source>
</reference>
<sequence>MGPNVTAARTTVNQPQLSPHISLLRLCHCPLGTFRLPVIQTHSPVLDGLEQHPRVECPFSLPLPHRRSLTFLRELPTGQTITNHNGCADCLVCMCAVSPSRVTRPAGGGGGGGGGSGLHCNFSPGRGRLHLLRATLVTTQSSALTSSECICPTRGSWLRRPYIMSRTNTSSWRIRIGTRRRFGSFTMSPLEASVVMIGSLWCKKRPTMVRALIDLGWLNSTEKEWLKEGIGWGWKCSKV</sequence>
<comment type="caution">
    <text evidence="1">The sequence shown here is derived from an EMBL/GenBank/DDBJ whole genome shotgun (WGS) entry which is preliminary data.</text>
</comment>
<dbReference type="EMBL" id="JAULSU010000002">
    <property type="protein sequence ID" value="KAK0626199.1"/>
    <property type="molecule type" value="Genomic_DNA"/>
</dbReference>
<keyword evidence="2" id="KW-1185">Reference proteome</keyword>
<proteinExistence type="predicted"/>
<protein>
    <submittedName>
        <fullName evidence="1">Uncharacterized protein</fullName>
    </submittedName>
</protein>
<dbReference type="AlphaFoldDB" id="A0AA39X2P8"/>